<proteinExistence type="predicted"/>
<dbReference type="InterPro" id="IPR036621">
    <property type="entry name" value="Anticodon-bd_dom_sf"/>
</dbReference>
<feature type="domain" description="Anticodon-binding" evidence="1">
    <location>
        <begin position="251"/>
        <end position="343"/>
    </location>
</feature>
<reference evidence="3" key="1">
    <citation type="submission" date="2025-08" db="UniProtKB">
        <authorList>
            <consortium name="RefSeq"/>
        </authorList>
    </citation>
    <scope>IDENTIFICATION</scope>
    <source>
        <strain evidence="3">Aabys</strain>
        <tissue evidence="3">Whole body</tissue>
    </source>
</reference>
<dbReference type="Pfam" id="PF03129">
    <property type="entry name" value="HGTP_anticodon"/>
    <property type="match status" value="1"/>
</dbReference>
<dbReference type="VEuPathDB" id="VectorBase:MDOMA2_014119"/>
<dbReference type="RefSeq" id="XP_005174961.2">
    <property type="nucleotide sequence ID" value="XM_005174904.4"/>
</dbReference>
<evidence type="ECO:0000259" key="1">
    <source>
        <dbReference type="Pfam" id="PF03129"/>
    </source>
</evidence>
<gene>
    <name evidence="3" type="primary">LOC101891260</name>
</gene>
<dbReference type="Gene3D" id="3.40.50.800">
    <property type="entry name" value="Anticodon-binding domain"/>
    <property type="match status" value="1"/>
</dbReference>
<dbReference type="PANTHER" id="PTHR10745">
    <property type="entry name" value="GLYCYL-TRNA SYNTHETASE/DNA POLYMERASE SUBUNIT GAMMA-2"/>
    <property type="match status" value="1"/>
</dbReference>
<evidence type="ECO:0000313" key="2">
    <source>
        <dbReference type="Proteomes" id="UP001652621"/>
    </source>
</evidence>
<sequence>MKRALELLRESEYLKSYCQGDSIVTYAKFLKNGRIFKEELRNSWKLLGSCSKLELENITIPVEGNCLSFLQYQNFAKYFHKEFKSNISQPIVFQRINLDPKRKQDSLLQIKSSNTVSLVRDYFIHSSRARDTYYNIQRERKIWWMRYSADPSRYVVGTLDPSKYIEGCLENYCQAVTIKSLFSDDAIIMETIVWAELNPTRNVNNISNIGVSVVRSVVDLNLATIGLLLDSAAHGLERNVLKVNQKLAPYQCLLVPYEDDDAIIELCSHLQHVLQRSGLRVYNLEISTAKNITSILSKADLLGIPFTIIVKKVALKTGLLRLRNRDTTLSETVHISDLSPYINSIFKE</sequence>
<dbReference type="eggNOG" id="KOG2298">
    <property type="taxonomic scope" value="Eukaryota"/>
</dbReference>
<dbReference type="PANTHER" id="PTHR10745:SF8">
    <property type="entry name" value="DNA POLYMERASE SUBUNIT GAMMA-2, MITOCHONDRIAL"/>
    <property type="match status" value="1"/>
</dbReference>
<dbReference type="InterPro" id="IPR004154">
    <property type="entry name" value="Anticodon-bd"/>
</dbReference>
<dbReference type="Proteomes" id="UP001652621">
    <property type="component" value="Unplaced"/>
</dbReference>
<dbReference type="VEuPathDB" id="VectorBase:MDOA009081"/>
<dbReference type="STRING" id="7370.A0A1I8MW72"/>
<dbReference type="GeneID" id="101891260"/>
<dbReference type="SUPFAM" id="SSF52954">
    <property type="entry name" value="Class II aaRS ABD-related"/>
    <property type="match status" value="1"/>
</dbReference>
<protein>
    <submittedName>
        <fullName evidence="3">DNA polymerase subunit gamma-2, mitochondrial isoform X1</fullName>
    </submittedName>
</protein>
<dbReference type="OrthoDB" id="5394539at2759"/>
<accession>A0A9J7HXH9</accession>
<name>A0A9J7HXH9_MUSDO</name>
<keyword evidence="2" id="KW-1185">Reference proteome</keyword>
<organism evidence="2 3">
    <name type="scientific">Musca domestica</name>
    <name type="common">House fly</name>
    <dbReference type="NCBI Taxonomy" id="7370"/>
    <lineage>
        <taxon>Eukaryota</taxon>
        <taxon>Metazoa</taxon>
        <taxon>Ecdysozoa</taxon>
        <taxon>Arthropoda</taxon>
        <taxon>Hexapoda</taxon>
        <taxon>Insecta</taxon>
        <taxon>Pterygota</taxon>
        <taxon>Neoptera</taxon>
        <taxon>Endopterygota</taxon>
        <taxon>Diptera</taxon>
        <taxon>Brachycera</taxon>
        <taxon>Muscomorpha</taxon>
        <taxon>Muscoidea</taxon>
        <taxon>Muscidae</taxon>
        <taxon>Musca</taxon>
    </lineage>
</organism>
<evidence type="ECO:0000313" key="3">
    <source>
        <dbReference type="RefSeq" id="XP_005174961.2"/>
    </source>
</evidence>
<dbReference type="InterPro" id="IPR027031">
    <property type="entry name" value="Gly-tRNA_synthase/POLG2"/>
</dbReference>